<dbReference type="InterPro" id="IPR013078">
    <property type="entry name" value="His_Pase_superF_clade-1"/>
</dbReference>
<proteinExistence type="predicted"/>
<organism evidence="1 2">
    <name type="scientific">Gordonia caeni</name>
    <dbReference type="NCBI Taxonomy" id="1007097"/>
    <lineage>
        <taxon>Bacteria</taxon>
        <taxon>Bacillati</taxon>
        <taxon>Actinomycetota</taxon>
        <taxon>Actinomycetes</taxon>
        <taxon>Mycobacteriales</taxon>
        <taxon>Gordoniaceae</taxon>
        <taxon>Gordonia</taxon>
    </lineage>
</organism>
<dbReference type="SUPFAM" id="SSF53254">
    <property type="entry name" value="Phosphoglycerate mutase-like"/>
    <property type="match status" value="1"/>
</dbReference>
<protein>
    <recommendedName>
        <fullName evidence="3">Histidine phosphatase family protein</fullName>
    </recommendedName>
</protein>
<dbReference type="Gene3D" id="3.40.50.1240">
    <property type="entry name" value="Phosphoglycerate mutase-like"/>
    <property type="match status" value="1"/>
</dbReference>
<name>A0ABP7P8N0_9ACTN</name>
<reference evidence="2" key="1">
    <citation type="journal article" date="2019" name="Int. J. Syst. Evol. Microbiol.">
        <title>The Global Catalogue of Microorganisms (GCM) 10K type strain sequencing project: providing services to taxonomists for standard genome sequencing and annotation.</title>
        <authorList>
            <consortium name="The Broad Institute Genomics Platform"/>
            <consortium name="The Broad Institute Genome Sequencing Center for Infectious Disease"/>
            <person name="Wu L."/>
            <person name="Ma J."/>
        </authorList>
    </citation>
    <scope>NUCLEOTIDE SEQUENCE [LARGE SCALE GENOMIC DNA]</scope>
    <source>
        <strain evidence="2">JCM 16923</strain>
    </source>
</reference>
<sequence>MTLLIVAGRTAPNRAVVFGGEHHHLDARGRADVAALAPHLTSPLGRSVRVGPEASVRQSAAVLGLTGAVDPALASLDLGSWRGLTPEQIPGADLARWFTDPAVVPHGGESVAGFVARIRATVTGDGVLVVAKPVAQALLCAAADQFFATELRPASLHRLTVSLP</sequence>
<gene>
    <name evidence="1" type="ORF">GCM10022231_21910</name>
</gene>
<accession>A0ABP7P8N0</accession>
<dbReference type="Proteomes" id="UP001418444">
    <property type="component" value="Unassembled WGS sequence"/>
</dbReference>
<dbReference type="InterPro" id="IPR029033">
    <property type="entry name" value="His_PPase_superfam"/>
</dbReference>
<comment type="caution">
    <text evidence="1">The sequence shown here is derived from an EMBL/GenBank/DDBJ whole genome shotgun (WGS) entry which is preliminary data.</text>
</comment>
<dbReference type="EMBL" id="BAAAZW010000006">
    <property type="protein sequence ID" value="GAA3961413.1"/>
    <property type="molecule type" value="Genomic_DNA"/>
</dbReference>
<evidence type="ECO:0008006" key="3">
    <source>
        <dbReference type="Google" id="ProtNLM"/>
    </source>
</evidence>
<keyword evidence="2" id="KW-1185">Reference proteome</keyword>
<evidence type="ECO:0000313" key="1">
    <source>
        <dbReference type="EMBL" id="GAA3961413.1"/>
    </source>
</evidence>
<dbReference type="RefSeq" id="WP_344783609.1">
    <property type="nucleotide sequence ID" value="NZ_BAAAZW010000006.1"/>
</dbReference>
<dbReference type="Pfam" id="PF00300">
    <property type="entry name" value="His_Phos_1"/>
    <property type="match status" value="1"/>
</dbReference>
<evidence type="ECO:0000313" key="2">
    <source>
        <dbReference type="Proteomes" id="UP001418444"/>
    </source>
</evidence>